<dbReference type="EMBL" id="BLLK01000022">
    <property type="protein sequence ID" value="GFH45768.1"/>
    <property type="molecule type" value="Genomic_DNA"/>
</dbReference>
<name>A0AAD3H0P4_9STRA</name>
<dbReference type="AlphaFoldDB" id="A0AAD3H0P4"/>
<dbReference type="Proteomes" id="UP001054902">
    <property type="component" value="Unassembled WGS sequence"/>
</dbReference>
<proteinExistence type="predicted"/>
<evidence type="ECO:0000313" key="1">
    <source>
        <dbReference type="EMBL" id="GFH45768.1"/>
    </source>
</evidence>
<protein>
    <submittedName>
        <fullName evidence="1">Uncharacterized protein</fullName>
    </submittedName>
</protein>
<reference evidence="1 2" key="1">
    <citation type="journal article" date="2021" name="Sci. Rep.">
        <title>The genome of the diatom Chaetoceros tenuissimus carries an ancient integrated fragment of an extant virus.</title>
        <authorList>
            <person name="Hongo Y."/>
            <person name="Kimura K."/>
            <person name="Takaki Y."/>
            <person name="Yoshida Y."/>
            <person name="Baba S."/>
            <person name="Kobayashi G."/>
            <person name="Nagasaki K."/>
            <person name="Hano T."/>
            <person name="Tomaru Y."/>
        </authorList>
    </citation>
    <scope>NUCLEOTIDE SEQUENCE [LARGE SCALE GENOMIC DNA]</scope>
    <source>
        <strain evidence="1 2">NIES-3715</strain>
    </source>
</reference>
<comment type="caution">
    <text evidence="1">The sequence shown here is derived from an EMBL/GenBank/DDBJ whole genome shotgun (WGS) entry which is preliminary data.</text>
</comment>
<evidence type="ECO:0000313" key="2">
    <source>
        <dbReference type="Proteomes" id="UP001054902"/>
    </source>
</evidence>
<gene>
    <name evidence="1" type="ORF">CTEN210_02242</name>
</gene>
<accession>A0AAD3H0P4</accession>
<sequence length="232" mass="26904">MVELTYSHRALAQLHDDIQKLLDCTNKKKGKKKPVVVPVLEKSNRIYTSYKKKVDEMRVELEKKKNKNALDEPDCDDTNSFEVNKCRTTAPTKRQLENYNRGVEKLRKLKLKEKREQEKRMMQSESFCGSTISSKNSNQERRELIMSLPGPNNFFLMNIYKRLSIITERQLMWYNDGVERLRCKNGLNPSSSSLGLNCASTLHPGDISVVIERKVRVSNEINSSAYELELLE</sequence>
<keyword evidence="2" id="KW-1185">Reference proteome</keyword>
<organism evidence="1 2">
    <name type="scientific">Chaetoceros tenuissimus</name>
    <dbReference type="NCBI Taxonomy" id="426638"/>
    <lineage>
        <taxon>Eukaryota</taxon>
        <taxon>Sar</taxon>
        <taxon>Stramenopiles</taxon>
        <taxon>Ochrophyta</taxon>
        <taxon>Bacillariophyta</taxon>
        <taxon>Coscinodiscophyceae</taxon>
        <taxon>Chaetocerotophycidae</taxon>
        <taxon>Chaetocerotales</taxon>
        <taxon>Chaetocerotaceae</taxon>
        <taxon>Chaetoceros</taxon>
    </lineage>
</organism>